<name>A0A1B6HA87_9HEMI</name>
<accession>A0A1B6HA87</accession>
<feature type="region of interest" description="Disordered" evidence="1">
    <location>
        <begin position="82"/>
        <end position="199"/>
    </location>
</feature>
<feature type="compositionally biased region" description="Basic and acidic residues" evidence="1">
    <location>
        <begin position="163"/>
        <end position="183"/>
    </location>
</feature>
<organism evidence="2">
    <name type="scientific">Homalodisca liturata</name>
    <dbReference type="NCBI Taxonomy" id="320908"/>
    <lineage>
        <taxon>Eukaryota</taxon>
        <taxon>Metazoa</taxon>
        <taxon>Ecdysozoa</taxon>
        <taxon>Arthropoda</taxon>
        <taxon>Hexapoda</taxon>
        <taxon>Insecta</taxon>
        <taxon>Pterygota</taxon>
        <taxon>Neoptera</taxon>
        <taxon>Paraneoptera</taxon>
        <taxon>Hemiptera</taxon>
        <taxon>Auchenorrhyncha</taxon>
        <taxon>Membracoidea</taxon>
        <taxon>Cicadellidae</taxon>
        <taxon>Cicadellinae</taxon>
        <taxon>Proconiini</taxon>
        <taxon>Homalodisca</taxon>
    </lineage>
</organism>
<proteinExistence type="predicted"/>
<feature type="non-terminal residue" evidence="2">
    <location>
        <position position="199"/>
    </location>
</feature>
<sequence>GGLNELKNKVLGKNEVFYGGKSFTAVKSKPNRKQIAKDKTRLSQLFKNCESRFGPESLPMAKPSSQVQSARVQLMKDAERLQKLTGSPATRSALTLEGLGMPKREEKQSGSPKYSANSLLMKGKPEIKKEISGPLHKTFSGLNGSDNKLKEEKLPSKPINIVEKLKEKRLLDSANESRTKSKSDNVISSPQNQPKTPTG</sequence>
<feature type="compositionally biased region" description="Polar residues" evidence="1">
    <location>
        <begin position="109"/>
        <end position="118"/>
    </location>
</feature>
<feature type="non-terminal residue" evidence="2">
    <location>
        <position position="1"/>
    </location>
</feature>
<evidence type="ECO:0000313" key="2">
    <source>
        <dbReference type="EMBL" id="JAS71618.1"/>
    </source>
</evidence>
<protein>
    <submittedName>
        <fullName evidence="2">Uncharacterized protein</fullName>
    </submittedName>
</protein>
<gene>
    <name evidence="2" type="ORF">g.41008</name>
</gene>
<reference evidence="2" key="1">
    <citation type="submission" date="2015-11" db="EMBL/GenBank/DDBJ databases">
        <title>De novo transcriptome assembly of four potential Pierce s Disease insect vectors from Arizona vineyards.</title>
        <authorList>
            <person name="Tassone E.E."/>
        </authorList>
    </citation>
    <scope>NUCLEOTIDE SEQUENCE</scope>
</reference>
<feature type="compositionally biased region" description="Polar residues" evidence="1">
    <location>
        <begin position="184"/>
        <end position="199"/>
    </location>
</feature>
<evidence type="ECO:0000256" key="1">
    <source>
        <dbReference type="SAM" id="MobiDB-lite"/>
    </source>
</evidence>
<dbReference type="AlphaFoldDB" id="A0A1B6HA87"/>
<dbReference type="EMBL" id="GECU01036088">
    <property type="protein sequence ID" value="JAS71618.1"/>
    <property type="molecule type" value="Transcribed_RNA"/>
</dbReference>
<feature type="compositionally biased region" description="Polar residues" evidence="1">
    <location>
        <begin position="84"/>
        <end position="93"/>
    </location>
</feature>